<comment type="caution">
    <text evidence="3">The sequence shown here is derived from an EMBL/GenBank/DDBJ whole genome shotgun (WGS) entry which is preliminary data.</text>
</comment>
<dbReference type="RefSeq" id="WP_146810237.1">
    <property type="nucleotide sequence ID" value="NZ_BJXX01000107.1"/>
</dbReference>
<keyword evidence="2" id="KW-0732">Signal</keyword>
<keyword evidence="1" id="KW-0812">Transmembrane</keyword>
<evidence type="ECO:0000313" key="4">
    <source>
        <dbReference type="Proteomes" id="UP000321157"/>
    </source>
</evidence>
<dbReference type="Proteomes" id="UP000321157">
    <property type="component" value="Unassembled WGS sequence"/>
</dbReference>
<name>A0A511V7S2_9BACL</name>
<keyword evidence="1" id="KW-0472">Membrane</keyword>
<feature type="transmembrane region" description="Helical" evidence="1">
    <location>
        <begin position="229"/>
        <end position="247"/>
    </location>
</feature>
<organism evidence="3 4">
    <name type="scientific">Aneurinibacillus danicus</name>
    <dbReference type="NCBI Taxonomy" id="267746"/>
    <lineage>
        <taxon>Bacteria</taxon>
        <taxon>Bacillati</taxon>
        <taxon>Bacillota</taxon>
        <taxon>Bacilli</taxon>
        <taxon>Bacillales</taxon>
        <taxon>Paenibacillaceae</taxon>
        <taxon>Aneurinibacillus group</taxon>
        <taxon>Aneurinibacillus</taxon>
    </lineage>
</organism>
<proteinExistence type="predicted"/>
<gene>
    <name evidence="3" type="ORF">ADA01nite_24470</name>
</gene>
<dbReference type="AlphaFoldDB" id="A0A511V7S2"/>
<accession>A0A511V7S2</accession>
<sequence>MKQFKRFISALFVCVLAIALMPLAAWAYSYGNPNEEAVAENYKQVVAKLNQEPPDFKGAVEIFQPIKKELDMHMGPEPAKAIQDALAAEDKEAALNTYQKTLILNIARRMESIEKDFKNYEQNKILLAKARATYDAISPIVKEKDPKVDEKVRAAYDEALAALGNPGLFGVGVKQPDQAKYTAKKNEIFDVLKQEFGIESLDVGHFKPGEGPGNPVKKTSTGLGDPKNWIPLAAIILVLGFIVFRTMRKRRA</sequence>
<evidence type="ECO:0008006" key="5">
    <source>
        <dbReference type="Google" id="ProtNLM"/>
    </source>
</evidence>
<keyword evidence="1" id="KW-1133">Transmembrane helix</keyword>
<feature type="signal peptide" evidence="2">
    <location>
        <begin position="1"/>
        <end position="27"/>
    </location>
</feature>
<feature type="chain" id="PRO_5021709387" description="Extracellular protein" evidence="2">
    <location>
        <begin position="28"/>
        <end position="252"/>
    </location>
</feature>
<dbReference type="OrthoDB" id="2111742at2"/>
<reference evidence="3 4" key="1">
    <citation type="submission" date="2019-07" db="EMBL/GenBank/DDBJ databases">
        <title>Whole genome shotgun sequence of Aneurinibacillus danicus NBRC 102444.</title>
        <authorList>
            <person name="Hosoyama A."/>
            <person name="Uohara A."/>
            <person name="Ohji S."/>
            <person name="Ichikawa N."/>
        </authorList>
    </citation>
    <scope>NUCLEOTIDE SEQUENCE [LARGE SCALE GENOMIC DNA]</scope>
    <source>
        <strain evidence="3 4">NBRC 102444</strain>
    </source>
</reference>
<protein>
    <recommendedName>
        <fullName evidence="5">Extracellular protein</fullName>
    </recommendedName>
</protein>
<keyword evidence="4" id="KW-1185">Reference proteome</keyword>
<evidence type="ECO:0000256" key="1">
    <source>
        <dbReference type="SAM" id="Phobius"/>
    </source>
</evidence>
<dbReference type="EMBL" id="BJXX01000107">
    <property type="protein sequence ID" value="GEN34987.1"/>
    <property type="molecule type" value="Genomic_DNA"/>
</dbReference>
<evidence type="ECO:0000256" key="2">
    <source>
        <dbReference type="SAM" id="SignalP"/>
    </source>
</evidence>
<evidence type="ECO:0000313" key="3">
    <source>
        <dbReference type="EMBL" id="GEN34987.1"/>
    </source>
</evidence>